<keyword evidence="3" id="KW-1185">Reference proteome</keyword>
<evidence type="ECO:0000259" key="1">
    <source>
        <dbReference type="Pfam" id="PF08241"/>
    </source>
</evidence>
<dbReference type="PANTHER" id="PTHR43591:SF24">
    <property type="entry name" value="2-METHOXY-6-POLYPRENYL-1,4-BENZOQUINOL METHYLASE, MITOCHONDRIAL"/>
    <property type="match status" value="1"/>
</dbReference>
<dbReference type="Proteomes" id="UP001597187">
    <property type="component" value="Unassembled WGS sequence"/>
</dbReference>
<gene>
    <name evidence="2" type="ORF">ACFSBT_02570</name>
</gene>
<dbReference type="EMBL" id="JBHUDC010000002">
    <property type="protein sequence ID" value="MFD1512163.1"/>
    <property type="molecule type" value="Genomic_DNA"/>
</dbReference>
<dbReference type="CDD" id="cd02440">
    <property type="entry name" value="AdoMet_MTases"/>
    <property type="match status" value="1"/>
</dbReference>
<dbReference type="RefSeq" id="WP_250872150.1">
    <property type="nucleotide sequence ID" value="NZ_JALXFV010000002.1"/>
</dbReference>
<protein>
    <submittedName>
        <fullName evidence="2">Class I SAM-dependent methyltransferase</fullName>
        <ecNumber evidence="2">2.1.1.-</ecNumber>
    </submittedName>
</protein>
<dbReference type="SUPFAM" id="SSF53335">
    <property type="entry name" value="S-adenosyl-L-methionine-dependent methyltransferases"/>
    <property type="match status" value="1"/>
</dbReference>
<keyword evidence="2" id="KW-0489">Methyltransferase</keyword>
<feature type="domain" description="Methyltransferase type 11" evidence="1">
    <location>
        <begin position="57"/>
        <end position="145"/>
    </location>
</feature>
<dbReference type="InterPro" id="IPR013216">
    <property type="entry name" value="Methyltransf_11"/>
</dbReference>
<sequence length="254" mass="28108">MTDWCDDREALAEQYGDASNLDARIALHERFSTADVDLKPWLFEQFDLPDTPQVLTLGGGPGDLWVEVGVPDDWTVIHTDAAPGMVREAREDLAATVAVADAASLPFTSDTFDAVTANFMLYHVPELRRTLREIRRVLRPDGALYAATSGMDHLGELNEVMTAVWGGPIDRADGFRLGTGREPLETVFDRVECRRHEDALVVSEVDALVAYAASREEFESADEPALREAFEERFEDGVFHAEKDAGLFVAHVGE</sequence>
<proteinExistence type="predicted"/>
<dbReference type="Gene3D" id="3.40.50.150">
    <property type="entry name" value="Vaccinia Virus protein VP39"/>
    <property type="match status" value="1"/>
</dbReference>
<dbReference type="AlphaFoldDB" id="A0ABD6ASB9"/>
<name>A0ABD6ASB9_9EURY</name>
<dbReference type="InterPro" id="IPR029063">
    <property type="entry name" value="SAM-dependent_MTases_sf"/>
</dbReference>
<organism evidence="2 3">
    <name type="scientific">Halomarina rubra</name>
    <dbReference type="NCBI Taxonomy" id="2071873"/>
    <lineage>
        <taxon>Archaea</taxon>
        <taxon>Methanobacteriati</taxon>
        <taxon>Methanobacteriota</taxon>
        <taxon>Stenosarchaea group</taxon>
        <taxon>Halobacteria</taxon>
        <taxon>Halobacteriales</taxon>
        <taxon>Natronomonadaceae</taxon>
        <taxon>Halomarina</taxon>
    </lineage>
</organism>
<dbReference type="Pfam" id="PF08241">
    <property type="entry name" value="Methyltransf_11"/>
    <property type="match status" value="1"/>
</dbReference>
<evidence type="ECO:0000313" key="3">
    <source>
        <dbReference type="Proteomes" id="UP001597187"/>
    </source>
</evidence>
<dbReference type="GO" id="GO:0032259">
    <property type="term" value="P:methylation"/>
    <property type="evidence" value="ECO:0007669"/>
    <property type="project" value="UniProtKB-KW"/>
</dbReference>
<evidence type="ECO:0000313" key="2">
    <source>
        <dbReference type="EMBL" id="MFD1512163.1"/>
    </source>
</evidence>
<dbReference type="EC" id="2.1.1.-" evidence="2"/>
<accession>A0ABD6ASB9</accession>
<comment type="caution">
    <text evidence="2">The sequence shown here is derived from an EMBL/GenBank/DDBJ whole genome shotgun (WGS) entry which is preliminary data.</text>
</comment>
<reference evidence="2 3" key="1">
    <citation type="journal article" date="2019" name="Int. J. Syst. Evol. Microbiol.">
        <title>The Global Catalogue of Microorganisms (GCM) 10K type strain sequencing project: providing services to taxonomists for standard genome sequencing and annotation.</title>
        <authorList>
            <consortium name="The Broad Institute Genomics Platform"/>
            <consortium name="The Broad Institute Genome Sequencing Center for Infectious Disease"/>
            <person name="Wu L."/>
            <person name="Ma J."/>
        </authorList>
    </citation>
    <scope>NUCLEOTIDE SEQUENCE [LARGE SCALE GENOMIC DNA]</scope>
    <source>
        <strain evidence="2 3">CGMCC 1.12563</strain>
    </source>
</reference>
<dbReference type="GO" id="GO:0008168">
    <property type="term" value="F:methyltransferase activity"/>
    <property type="evidence" value="ECO:0007669"/>
    <property type="project" value="UniProtKB-KW"/>
</dbReference>
<dbReference type="PANTHER" id="PTHR43591">
    <property type="entry name" value="METHYLTRANSFERASE"/>
    <property type="match status" value="1"/>
</dbReference>
<keyword evidence="2" id="KW-0808">Transferase</keyword>